<dbReference type="AlphaFoldDB" id="W1PUS3"/>
<gene>
    <name evidence="3" type="ORF">AMTR_s00022p00171970</name>
</gene>
<dbReference type="Proteomes" id="UP000017836">
    <property type="component" value="Unassembled WGS sequence"/>
</dbReference>
<feature type="compositionally biased region" description="Low complexity" evidence="2">
    <location>
        <begin position="90"/>
        <end position="105"/>
    </location>
</feature>
<name>W1PUS3_AMBTC</name>
<evidence type="ECO:0000256" key="2">
    <source>
        <dbReference type="SAM" id="MobiDB-lite"/>
    </source>
</evidence>
<evidence type="ECO:0000313" key="4">
    <source>
        <dbReference type="Proteomes" id="UP000017836"/>
    </source>
</evidence>
<dbReference type="Gramene" id="ERN11579">
    <property type="protein sequence ID" value="ERN11579"/>
    <property type="gene ID" value="AMTR_s00022p00171970"/>
</dbReference>
<dbReference type="EMBL" id="KI392687">
    <property type="protein sequence ID" value="ERN11579.1"/>
    <property type="molecule type" value="Genomic_DNA"/>
</dbReference>
<protein>
    <submittedName>
        <fullName evidence="3">Uncharacterized protein</fullName>
    </submittedName>
</protein>
<dbReference type="HOGENOM" id="CLU_1005910_0_0_1"/>
<feature type="coiled-coil region" evidence="1">
    <location>
        <begin position="216"/>
        <end position="243"/>
    </location>
</feature>
<keyword evidence="1" id="KW-0175">Coiled coil</keyword>
<keyword evidence="4" id="KW-1185">Reference proteome</keyword>
<evidence type="ECO:0000256" key="1">
    <source>
        <dbReference type="SAM" id="Coils"/>
    </source>
</evidence>
<evidence type="ECO:0000313" key="3">
    <source>
        <dbReference type="EMBL" id="ERN11579.1"/>
    </source>
</evidence>
<reference evidence="4" key="1">
    <citation type="journal article" date="2013" name="Science">
        <title>The Amborella genome and the evolution of flowering plants.</title>
        <authorList>
            <consortium name="Amborella Genome Project"/>
        </authorList>
    </citation>
    <scope>NUCLEOTIDE SEQUENCE [LARGE SCALE GENOMIC DNA]</scope>
</reference>
<feature type="region of interest" description="Disordered" evidence="2">
    <location>
        <begin position="90"/>
        <end position="111"/>
    </location>
</feature>
<accession>W1PUS3</accession>
<proteinExistence type="predicted"/>
<organism evidence="3 4">
    <name type="scientific">Amborella trichopoda</name>
    <dbReference type="NCBI Taxonomy" id="13333"/>
    <lineage>
        <taxon>Eukaryota</taxon>
        <taxon>Viridiplantae</taxon>
        <taxon>Streptophyta</taxon>
        <taxon>Embryophyta</taxon>
        <taxon>Tracheophyta</taxon>
        <taxon>Spermatophyta</taxon>
        <taxon>Magnoliopsida</taxon>
        <taxon>Amborellales</taxon>
        <taxon>Amborellaceae</taxon>
        <taxon>Amborella</taxon>
    </lineage>
</organism>
<sequence>MQFPTNRVKQTSAVAEVSRVSNERELSFVETKGTDMPPEKFHPRPVNLSVNGKSDSMPFGKLMQKFVVEDEPEVDGKGMADHPGDRLVFGGMSRGAAGAGSSRSGPPTNPISYDVGAVSEKIRQCTRVLTSVVDVEVFEFETMLAVCIRANIINSFRNLTPRSLLACCNYRTTPGGHDAMAQAMPKLKLEKKVPTGLTPQDASYAQVLSIQQQDMFAQIKQVRSEYDRELDDLRRQIMIGQQNKEAELRNIREQYFLATGYQDLVSKIFSTGVGPVI</sequence>